<name>A0A6M2BN41_9GAMM</name>
<keyword evidence="2" id="KW-0012">Acyltransferase</keyword>
<dbReference type="EMBL" id="JAAMOW010000001">
    <property type="protein sequence ID" value="NGY03814.1"/>
    <property type="molecule type" value="Genomic_DNA"/>
</dbReference>
<evidence type="ECO:0000313" key="3">
    <source>
        <dbReference type="Proteomes" id="UP000472676"/>
    </source>
</evidence>
<dbReference type="AlphaFoldDB" id="A0A6M2BN41"/>
<evidence type="ECO:0000313" key="2">
    <source>
        <dbReference type="EMBL" id="NGY03814.1"/>
    </source>
</evidence>
<protein>
    <submittedName>
        <fullName evidence="2">Acyltransferase family protein</fullName>
    </submittedName>
</protein>
<dbReference type="GO" id="GO:0016746">
    <property type="term" value="F:acyltransferase activity"/>
    <property type="evidence" value="ECO:0007669"/>
    <property type="project" value="UniProtKB-KW"/>
</dbReference>
<keyword evidence="3" id="KW-1185">Reference proteome</keyword>
<gene>
    <name evidence="2" type="ORF">G7Y85_03485</name>
</gene>
<dbReference type="Proteomes" id="UP000472676">
    <property type="component" value="Unassembled WGS sequence"/>
</dbReference>
<dbReference type="CDD" id="cd07987">
    <property type="entry name" value="LPLAT_MGAT-like"/>
    <property type="match status" value="1"/>
</dbReference>
<dbReference type="SUPFAM" id="SSF69593">
    <property type="entry name" value="Glycerol-3-phosphate (1)-acyltransferase"/>
    <property type="match status" value="1"/>
</dbReference>
<dbReference type="SMART" id="SM00563">
    <property type="entry name" value="PlsC"/>
    <property type="match status" value="1"/>
</dbReference>
<dbReference type="PANTHER" id="PTHR22753">
    <property type="entry name" value="TRANSMEMBRANE PROTEIN 68"/>
    <property type="match status" value="1"/>
</dbReference>
<dbReference type="InterPro" id="IPR002123">
    <property type="entry name" value="Plipid/glycerol_acylTrfase"/>
</dbReference>
<proteinExistence type="predicted"/>
<organism evidence="2 3">
    <name type="scientific">Solimonas terrae</name>
    <dbReference type="NCBI Taxonomy" id="1396819"/>
    <lineage>
        <taxon>Bacteria</taxon>
        <taxon>Pseudomonadati</taxon>
        <taxon>Pseudomonadota</taxon>
        <taxon>Gammaproteobacteria</taxon>
        <taxon>Nevskiales</taxon>
        <taxon>Nevskiaceae</taxon>
        <taxon>Solimonas</taxon>
    </lineage>
</organism>
<accession>A0A6M2BN41</accession>
<dbReference type="GO" id="GO:0016020">
    <property type="term" value="C:membrane"/>
    <property type="evidence" value="ECO:0007669"/>
    <property type="project" value="TreeGrafter"/>
</dbReference>
<feature type="domain" description="Phospholipid/glycerol acyltransferase" evidence="1">
    <location>
        <begin position="31"/>
        <end position="151"/>
    </location>
</feature>
<reference evidence="2 3" key="1">
    <citation type="journal article" date="2014" name="Int. J. Syst. Evol. Microbiol.">
        <title>Solimonas terrae sp. nov., isolated from soil.</title>
        <authorList>
            <person name="Kim S.J."/>
            <person name="Moon J.Y."/>
            <person name="Weon H.Y."/>
            <person name="Ahn J.H."/>
            <person name="Chen W.M."/>
            <person name="Kwon S.W."/>
        </authorList>
    </citation>
    <scope>NUCLEOTIDE SEQUENCE [LARGE SCALE GENOMIC DNA]</scope>
    <source>
        <strain evidence="2 3">KIS83-12</strain>
    </source>
</reference>
<dbReference type="Pfam" id="PF01553">
    <property type="entry name" value="Acyltransferase"/>
    <property type="match status" value="1"/>
</dbReference>
<comment type="caution">
    <text evidence="2">The sequence shown here is derived from an EMBL/GenBank/DDBJ whole genome shotgun (WGS) entry which is preliminary data.</text>
</comment>
<dbReference type="PIRSF" id="PIRSF016753">
    <property type="entry name" value="P_lipid/glycerol_ac_tran_prd"/>
    <property type="match status" value="1"/>
</dbReference>
<evidence type="ECO:0000259" key="1">
    <source>
        <dbReference type="SMART" id="SM00563"/>
    </source>
</evidence>
<sequence length="255" mass="28359">MAKIKPAIDFFLDRYFRVDNHGWERIPDGPCLFIGIHSGTWLTMDAWSLVFSWWRRFGGKRVLHGTAHDVLMAMPGIGPFFRKVGVIPASRETVTAALAAGNSVVVWPGGEVDAMRSWRKRHEVHFGGRRGFVKQAILSGVPIVPVATVGGTETVFVLSEGRWLAKLLGFKRFLRADTAPIVAGLPFGIWPEVLPTHIPLPSKITNEFLEPIHVDPNPARAKDDAYVNEIFELVQQRISEGVARLAAQRRLPLLG</sequence>
<keyword evidence="2" id="KW-0808">Transferase</keyword>
<dbReference type="InterPro" id="IPR016676">
    <property type="entry name" value="P_lipid/glycerol_AcTrfase_prd"/>
</dbReference>
<dbReference type="PANTHER" id="PTHR22753:SF14">
    <property type="entry name" value="MONOACYLGLYCEROL_DIACYLGLYCEROL O-ACYLTRANSFERASE"/>
    <property type="match status" value="1"/>
</dbReference>